<sequence length="217" mass="21895">MVGESAAQWFNPSGDPGKAAETVAFASLMGGVAGALATGDGTAASVNTAANTAANAAQNNYLNHAQWSEFAKRLPAPKAGEVVPNAMSAAETAQAADIVAFKGGKFVGQPASNTPGIDGWLNGVPVSLKEVTGNGMTAVQRNVISGANQMSKAGQVGDMYVDATKAGVATQDVTSWVKPGSPIANVLNEGVVNNINIKTTNGWVILTRSAMKVPGAP</sequence>
<evidence type="ECO:0000256" key="2">
    <source>
        <dbReference type="ARBA" id="ARBA00022656"/>
    </source>
</evidence>
<evidence type="ECO:0000256" key="4">
    <source>
        <dbReference type="ARBA" id="ARBA00023026"/>
    </source>
</evidence>
<evidence type="ECO:0000256" key="3">
    <source>
        <dbReference type="ARBA" id="ARBA00022913"/>
    </source>
</evidence>
<gene>
    <name evidence="6" type="ORF">DFR39_106227</name>
</gene>
<keyword evidence="2" id="KW-0800">Toxin</keyword>
<evidence type="ECO:0000313" key="6">
    <source>
        <dbReference type="EMBL" id="TDP07961.1"/>
    </source>
</evidence>
<name>A0A4R6N062_9BURK</name>
<dbReference type="Pfam" id="PF04829">
    <property type="entry name" value="PT-VENN"/>
    <property type="match status" value="1"/>
</dbReference>
<dbReference type="AlphaFoldDB" id="A0A4R6N062"/>
<protein>
    <submittedName>
        <fullName evidence="6">VENN motif-containing pre-toxin protein</fullName>
    </submittedName>
</protein>
<keyword evidence="3" id="KW-1266">Target cell cytoplasm</keyword>
<evidence type="ECO:0000256" key="1">
    <source>
        <dbReference type="ARBA" id="ARBA00004219"/>
    </source>
</evidence>
<evidence type="ECO:0000259" key="5">
    <source>
        <dbReference type="Pfam" id="PF04829"/>
    </source>
</evidence>
<comment type="caution">
    <text evidence="6">The sequence shown here is derived from an EMBL/GenBank/DDBJ whole genome shotgun (WGS) entry which is preliminary data.</text>
</comment>
<dbReference type="Proteomes" id="UP000295357">
    <property type="component" value="Unassembled WGS sequence"/>
</dbReference>
<feature type="domain" description="VENN motif-containing" evidence="5">
    <location>
        <begin position="24"/>
        <end position="63"/>
    </location>
</feature>
<comment type="subcellular location">
    <subcellularLocation>
        <location evidence="1">Target cell</location>
        <location evidence="1">Target cell cytoplasm</location>
    </subcellularLocation>
</comment>
<dbReference type="GO" id="GO:0090729">
    <property type="term" value="F:toxin activity"/>
    <property type="evidence" value="ECO:0007669"/>
    <property type="project" value="UniProtKB-KW"/>
</dbReference>
<proteinExistence type="predicted"/>
<evidence type="ECO:0000313" key="7">
    <source>
        <dbReference type="Proteomes" id="UP000295357"/>
    </source>
</evidence>
<accession>A0A4R6N062</accession>
<dbReference type="RefSeq" id="WP_133604241.1">
    <property type="nucleotide sequence ID" value="NZ_JAUFPJ010000007.1"/>
</dbReference>
<dbReference type="InterPro" id="IPR006914">
    <property type="entry name" value="VENN_dom"/>
</dbReference>
<dbReference type="OrthoDB" id="6467096at2"/>
<keyword evidence="7" id="KW-1185">Reference proteome</keyword>
<keyword evidence="4" id="KW-0843">Virulence</keyword>
<reference evidence="6 7" key="1">
    <citation type="submission" date="2019-03" db="EMBL/GenBank/DDBJ databases">
        <title>Genomic Encyclopedia of Type Strains, Phase IV (KMG-IV): sequencing the most valuable type-strain genomes for metagenomic binning, comparative biology and taxonomic classification.</title>
        <authorList>
            <person name="Goeker M."/>
        </authorList>
    </citation>
    <scope>NUCLEOTIDE SEQUENCE [LARGE SCALE GENOMIC DNA]</scope>
    <source>
        <strain evidence="6 7">DSM 25082</strain>
    </source>
</reference>
<organism evidence="6 7">
    <name type="scientific">Roseateles asaccharophilus</name>
    <dbReference type="NCBI Taxonomy" id="582607"/>
    <lineage>
        <taxon>Bacteria</taxon>
        <taxon>Pseudomonadati</taxon>
        <taxon>Pseudomonadota</taxon>
        <taxon>Betaproteobacteria</taxon>
        <taxon>Burkholderiales</taxon>
        <taxon>Sphaerotilaceae</taxon>
        <taxon>Roseateles</taxon>
    </lineage>
</organism>
<dbReference type="EMBL" id="SNXE01000006">
    <property type="protein sequence ID" value="TDP07961.1"/>
    <property type="molecule type" value="Genomic_DNA"/>
</dbReference>